<dbReference type="SMART" id="SM00382">
    <property type="entry name" value="AAA"/>
    <property type="match status" value="1"/>
</dbReference>
<dbReference type="Proteomes" id="UP000245959">
    <property type="component" value="Unassembled WGS sequence"/>
</dbReference>
<dbReference type="PROSITE" id="PS50893">
    <property type="entry name" value="ABC_TRANSPORTER_2"/>
    <property type="match status" value="1"/>
</dbReference>
<dbReference type="InterPro" id="IPR003439">
    <property type="entry name" value="ABC_transporter-like_ATP-bd"/>
</dbReference>
<name>A0A2U1AGT1_9BACT</name>
<dbReference type="InterPro" id="IPR039421">
    <property type="entry name" value="Type_1_exporter"/>
</dbReference>
<keyword evidence="4" id="KW-0547">Nucleotide-binding</keyword>
<dbReference type="GO" id="GO:0005524">
    <property type="term" value="F:ATP binding"/>
    <property type="evidence" value="ECO:0007669"/>
    <property type="project" value="UniProtKB-KW"/>
</dbReference>
<dbReference type="PANTHER" id="PTHR24221">
    <property type="entry name" value="ATP-BINDING CASSETTE SUB-FAMILY B"/>
    <property type="match status" value="1"/>
</dbReference>
<proteinExistence type="predicted"/>
<dbReference type="SUPFAM" id="SSF90123">
    <property type="entry name" value="ABC transporter transmembrane region"/>
    <property type="match status" value="1"/>
</dbReference>
<evidence type="ECO:0000313" key="11">
    <source>
        <dbReference type="EMBL" id="PVY35608.1"/>
    </source>
</evidence>
<feature type="domain" description="ABC transmembrane type-1" evidence="10">
    <location>
        <begin position="164"/>
        <end position="408"/>
    </location>
</feature>
<feature type="transmembrane region" description="Helical" evidence="8">
    <location>
        <begin position="26"/>
        <end position="51"/>
    </location>
</feature>
<dbReference type="PROSITE" id="PS50929">
    <property type="entry name" value="ABC_TM1F"/>
    <property type="match status" value="1"/>
</dbReference>
<feature type="transmembrane region" description="Helical" evidence="8">
    <location>
        <begin position="266"/>
        <end position="287"/>
    </location>
</feature>
<dbReference type="CDD" id="cd18552">
    <property type="entry name" value="ABC_6TM_MsbA_like"/>
    <property type="match status" value="1"/>
</dbReference>
<dbReference type="InterPro" id="IPR011527">
    <property type="entry name" value="ABC1_TM_dom"/>
</dbReference>
<dbReference type="OrthoDB" id="9780296at2"/>
<evidence type="ECO:0000256" key="4">
    <source>
        <dbReference type="ARBA" id="ARBA00022741"/>
    </source>
</evidence>
<comment type="subcellular location">
    <subcellularLocation>
        <location evidence="1">Cell membrane</location>
        <topology evidence="1">Multi-pass membrane protein</topology>
    </subcellularLocation>
</comment>
<dbReference type="GO" id="GO:0140359">
    <property type="term" value="F:ABC-type transporter activity"/>
    <property type="evidence" value="ECO:0007669"/>
    <property type="project" value="InterPro"/>
</dbReference>
<dbReference type="GO" id="GO:0016887">
    <property type="term" value="F:ATP hydrolysis activity"/>
    <property type="evidence" value="ECO:0007669"/>
    <property type="project" value="InterPro"/>
</dbReference>
<dbReference type="SUPFAM" id="SSF52540">
    <property type="entry name" value="P-loop containing nucleoside triphosphate hydrolases"/>
    <property type="match status" value="1"/>
</dbReference>
<keyword evidence="5" id="KW-0067">ATP-binding</keyword>
<dbReference type="PANTHER" id="PTHR24221:SF654">
    <property type="entry name" value="ATP-BINDING CASSETTE SUB-FAMILY B MEMBER 6"/>
    <property type="match status" value="1"/>
</dbReference>
<feature type="domain" description="ABC transporter" evidence="9">
    <location>
        <begin position="442"/>
        <end position="677"/>
    </location>
</feature>
<dbReference type="Pfam" id="PF00005">
    <property type="entry name" value="ABC_tran"/>
    <property type="match status" value="1"/>
</dbReference>
<dbReference type="InterPro" id="IPR017871">
    <property type="entry name" value="ABC_transporter-like_CS"/>
</dbReference>
<keyword evidence="6 8" id="KW-1133">Transmembrane helix</keyword>
<dbReference type="InterPro" id="IPR036640">
    <property type="entry name" value="ABC1_TM_sf"/>
</dbReference>
<feature type="transmembrane region" description="Helical" evidence="8">
    <location>
        <begin position="240"/>
        <end position="260"/>
    </location>
</feature>
<accession>A0A2U1AGT1</accession>
<reference evidence="11 12" key="1">
    <citation type="submission" date="2018-04" db="EMBL/GenBank/DDBJ databases">
        <title>Genomic Encyclopedia of Type Strains, Phase IV (KMG-IV): sequencing the most valuable type-strain genomes for metagenomic binning, comparative biology and taxonomic classification.</title>
        <authorList>
            <person name="Goeker M."/>
        </authorList>
    </citation>
    <scope>NUCLEOTIDE SEQUENCE [LARGE SCALE GENOMIC DNA]</scope>
    <source>
        <strain evidence="11 12">DSM 14823</strain>
    </source>
</reference>
<dbReference type="EMBL" id="QEKH01000040">
    <property type="protein sequence ID" value="PVY35608.1"/>
    <property type="molecule type" value="Genomic_DNA"/>
</dbReference>
<keyword evidence="7 8" id="KW-0472">Membrane</keyword>
<evidence type="ECO:0000256" key="2">
    <source>
        <dbReference type="ARBA" id="ARBA00022448"/>
    </source>
</evidence>
<dbReference type="GeneID" id="78296938"/>
<comment type="caution">
    <text evidence="11">The sequence shown here is derived from an EMBL/GenBank/DDBJ whole genome shotgun (WGS) entry which is preliminary data.</text>
</comment>
<evidence type="ECO:0000256" key="1">
    <source>
        <dbReference type="ARBA" id="ARBA00004651"/>
    </source>
</evidence>
<dbReference type="FunFam" id="3.40.50.300:FF:000287">
    <property type="entry name" value="Multidrug ABC transporter ATP-binding protein"/>
    <property type="match status" value="1"/>
</dbReference>
<dbReference type="RefSeq" id="WP_116885670.1">
    <property type="nucleotide sequence ID" value="NZ_CABMMC010000023.1"/>
</dbReference>
<dbReference type="PROSITE" id="PS00211">
    <property type="entry name" value="ABC_TRANSPORTER_1"/>
    <property type="match status" value="1"/>
</dbReference>
<dbReference type="AlphaFoldDB" id="A0A2U1AGT1"/>
<evidence type="ECO:0000256" key="8">
    <source>
        <dbReference type="SAM" id="Phobius"/>
    </source>
</evidence>
<evidence type="ECO:0000259" key="10">
    <source>
        <dbReference type="PROSITE" id="PS50929"/>
    </source>
</evidence>
<evidence type="ECO:0000256" key="7">
    <source>
        <dbReference type="ARBA" id="ARBA00023136"/>
    </source>
</evidence>
<gene>
    <name evidence="11" type="ORF">C8D82_14015</name>
</gene>
<feature type="transmembrane region" description="Helical" evidence="8">
    <location>
        <begin position="156"/>
        <end position="174"/>
    </location>
</feature>
<evidence type="ECO:0000313" key="12">
    <source>
        <dbReference type="Proteomes" id="UP000245959"/>
    </source>
</evidence>
<organism evidence="11 12">
    <name type="scientific">Victivallis vadensis</name>
    <dbReference type="NCBI Taxonomy" id="172901"/>
    <lineage>
        <taxon>Bacteria</taxon>
        <taxon>Pseudomonadati</taxon>
        <taxon>Lentisphaerota</taxon>
        <taxon>Lentisphaeria</taxon>
        <taxon>Victivallales</taxon>
        <taxon>Victivallaceae</taxon>
        <taxon>Victivallis</taxon>
    </lineage>
</organism>
<keyword evidence="3 8" id="KW-0812">Transmembrane</keyword>
<evidence type="ECO:0000259" key="9">
    <source>
        <dbReference type="PROSITE" id="PS50893"/>
    </source>
</evidence>
<dbReference type="Pfam" id="PF00664">
    <property type="entry name" value="ABC_membrane"/>
    <property type="match status" value="1"/>
</dbReference>
<sequence length="683" mass="76001">MGQNSENEREFKAQSYFRLLKYARPYWFRLTVGIVAGMLVGGSLFVSLMLIPQLVGVVDPTGTPGQVEVTEESYDATTTELLKTVEQPGLTQQERARAIDAILHPPDKDPQLTKMLNQARSAAEHYHLPLKVEGRNIVVTWPVSFTFEAVSPEGTVAWQIFALYGVLFVLAWLVKNVATYINHYYTRWVGAKVVADLREEIFKKLINQSMRFFGNMDVGHLISRCTNDTSAIESSVSNSIADFTSAPIQIFACLAAVIIACHKYDSYALMVILLIGVPLVVLPVHILGRRIRKVYKKSFARIAEVFSRMHEVFTGIRVVKAYNTEVAEEVRFNRVNRDYLRQVVRALRLQLLISPAMEVVAVAATLVFLVFSYSQGISVTQLAALLAPAFMAYQPIKDLSKVVASLQRSMAAADRYFHLIDTDTSLPEKPDAVALTEFKDKIELDRAEFSYDERKIIDGVSFAIPKGHMVAVVGETGSGKTTIANLIARFYDVTGGAVRIDGVDVRDYSLESLRKMIGVVNQDAILFNDTIANNIAYGCPEATREQIIEAAKLANAHEFIVDGRHPEGYDTEVGEKGFKLSGGEKQRVAIARAILRNPPILLLDEATSALDTVTEKLVQEALNKVMSNRTVFAIAHRLSTIRNANMIVVLRHGRVAECGTHQELLARNGAYRKLHDTQFAMDN</sequence>
<evidence type="ECO:0000256" key="5">
    <source>
        <dbReference type="ARBA" id="ARBA00022840"/>
    </source>
</evidence>
<keyword evidence="12" id="KW-1185">Reference proteome</keyword>
<dbReference type="Gene3D" id="1.20.1560.10">
    <property type="entry name" value="ABC transporter type 1, transmembrane domain"/>
    <property type="match status" value="1"/>
</dbReference>
<dbReference type="InterPro" id="IPR027417">
    <property type="entry name" value="P-loop_NTPase"/>
</dbReference>
<feature type="transmembrane region" description="Helical" evidence="8">
    <location>
        <begin position="351"/>
        <end position="371"/>
    </location>
</feature>
<protein>
    <submittedName>
        <fullName evidence="11">ABC-type multidrug transport system fused ATPase/permease subunit</fullName>
    </submittedName>
</protein>
<evidence type="ECO:0000256" key="3">
    <source>
        <dbReference type="ARBA" id="ARBA00022692"/>
    </source>
</evidence>
<dbReference type="GO" id="GO:0005886">
    <property type="term" value="C:plasma membrane"/>
    <property type="evidence" value="ECO:0007669"/>
    <property type="project" value="UniProtKB-SubCell"/>
</dbReference>
<keyword evidence="2" id="KW-0813">Transport</keyword>
<dbReference type="GO" id="GO:0034040">
    <property type="term" value="F:ATPase-coupled lipid transmembrane transporter activity"/>
    <property type="evidence" value="ECO:0007669"/>
    <property type="project" value="TreeGrafter"/>
</dbReference>
<evidence type="ECO:0000256" key="6">
    <source>
        <dbReference type="ARBA" id="ARBA00022989"/>
    </source>
</evidence>
<dbReference type="Gene3D" id="3.40.50.300">
    <property type="entry name" value="P-loop containing nucleotide triphosphate hydrolases"/>
    <property type="match status" value="1"/>
</dbReference>
<dbReference type="InterPro" id="IPR003593">
    <property type="entry name" value="AAA+_ATPase"/>
</dbReference>